<organism evidence="1 2">
    <name type="scientific">Blumeria graminis f. sp. triticale</name>
    <dbReference type="NCBI Taxonomy" id="1689686"/>
    <lineage>
        <taxon>Eukaryota</taxon>
        <taxon>Fungi</taxon>
        <taxon>Dikarya</taxon>
        <taxon>Ascomycota</taxon>
        <taxon>Pezizomycotina</taxon>
        <taxon>Leotiomycetes</taxon>
        <taxon>Erysiphales</taxon>
        <taxon>Erysiphaceae</taxon>
        <taxon>Blumeria</taxon>
    </lineage>
</organism>
<comment type="caution">
    <text evidence="1">The sequence shown here is derived from an EMBL/GenBank/DDBJ whole genome shotgun (WGS) entry which is preliminary data.</text>
</comment>
<evidence type="ECO:0000313" key="1">
    <source>
        <dbReference type="EMBL" id="CAD6505657.1"/>
    </source>
</evidence>
<sequence>MLFECRSCARHE</sequence>
<protein>
    <submittedName>
        <fullName evidence="1">BgTH12-01147</fullName>
    </submittedName>
</protein>
<proteinExistence type="predicted"/>
<evidence type="ECO:0000313" key="2">
    <source>
        <dbReference type="Proteomes" id="UP000683417"/>
    </source>
</evidence>
<name>A0A9W4GHI3_BLUGR</name>
<dbReference type="EMBL" id="CAJHIT010000009">
    <property type="protein sequence ID" value="CAD6505657.1"/>
    <property type="molecule type" value="Genomic_DNA"/>
</dbReference>
<reference evidence="1" key="1">
    <citation type="submission" date="2020-10" db="EMBL/GenBank/DDBJ databases">
        <authorList>
            <person name="Muller C M."/>
        </authorList>
    </citation>
    <scope>NUCLEOTIDE SEQUENCE</scope>
    <source>
        <strain evidence="1">THUN-12</strain>
    </source>
</reference>
<gene>
    <name evidence="1" type="ORF">BGTH12_LOCUS7015</name>
</gene>
<dbReference type="Proteomes" id="UP000683417">
    <property type="component" value="Unassembled WGS sequence"/>
</dbReference>
<accession>A0A9W4GHI3</accession>